<dbReference type="Gene3D" id="3.40.50.300">
    <property type="entry name" value="P-loop containing nucleotide triphosphate hydrolases"/>
    <property type="match status" value="6"/>
</dbReference>
<dbReference type="Pfam" id="PF07728">
    <property type="entry name" value="AAA_5"/>
    <property type="match status" value="6"/>
</dbReference>
<dbReference type="GO" id="GO:0005524">
    <property type="term" value="F:ATP binding"/>
    <property type="evidence" value="ECO:0007669"/>
    <property type="project" value="UniProtKB-KW"/>
</dbReference>
<evidence type="ECO:0000256" key="7">
    <source>
        <dbReference type="ARBA" id="ARBA00023186"/>
    </source>
</evidence>
<feature type="transmembrane region" description="Helical" evidence="11">
    <location>
        <begin position="3765"/>
        <end position="3787"/>
    </location>
</feature>
<evidence type="ECO:0000256" key="2">
    <source>
        <dbReference type="ARBA" id="ARBA00004642"/>
    </source>
</evidence>
<dbReference type="GO" id="GO:0005654">
    <property type="term" value="C:nucleoplasm"/>
    <property type="evidence" value="ECO:0007669"/>
    <property type="project" value="UniProtKB-SubCell"/>
</dbReference>
<dbReference type="InterPro" id="IPR011704">
    <property type="entry name" value="ATPase_dyneun-rel_AAA"/>
</dbReference>
<evidence type="ECO:0000313" key="14">
    <source>
        <dbReference type="Proteomes" id="UP000663845"/>
    </source>
</evidence>
<evidence type="ECO:0000256" key="1">
    <source>
        <dbReference type="ARBA" id="ARBA00004604"/>
    </source>
</evidence>
<dbReference type="GO" id="GO:0000055">
    <property type="term" value="P:ribosomal large subunit export from nucleus"/>
    <property type="evidence" value="ECO:0007669"/>
    <property type="project" value="TreeGrafter"/>
</dbReference>
<proteinExistence type="inferred from homology"/>
<accession>A0A815I4S0</accession>
<dbReference type="GO" id="GO:0030687">
    <property type="term" value="C:preribosome, large subunit precursor"/>
    <property type="evidence" value="ECO:0007669"/>
    <property type="project" value="TreeGrafter"/>
</dbReference>
<keyword evidence="9" id="KW-0175">Coiled coil</keyword>
<dbReference type="EMBL" id="CAJNOG010000799">
    <property type="protein sequence ID" value="CAF1360682.1"/>
    <property type="molecule type" value="Genomic_DNA"/>
</dbReference>
<protein>
    <recommendedName>
        <fullName evidence="4">Midasin</fullName>
    </recommendedName>
</protein>
<dbReference type="SMART" id="SM00382">
    <property type="entry name" value="AAA"/>
    <property type="match status" value="2"/>
</dbReference>
<comment type="caution">
    <text evidence="13">The sequence shown here is derived from an EMBL/GenBank/DDBJ whole genome shotgun (WGS) entry which is preliminary data.</text>
</comment>
<reference evidence="13" key="1">
    <citation type="submission" date="2021-02" db="EMBL/GenBank/DDBJ databases">
        <authorList>
            <person name="Nowell W R."/>
        </authorList>
    </citation>
    <scope>NUCLEOTIDE SEQUENCE</scope>
</reference>
<name>A0A815I4S0_9BILA</name>
<evidence type="ECO:0000256" key="11">
    <source>
        <dbReference type="SAM" id="Phobius"/>
    </source>
</evidence>
<feature type="domain" description="AAA+ ATPase" evidence="12">
    <location>
        <begin position="765"/>
        <end position="926"/>
    </location>
</feature>
<keyword evidence="5" id="KW-0547">Nucleotide-binding</keyword>
<dbReference type="SUPFAM" id="SSF52540">
    <property type="entry name" value="P-loop containing nucleoside triphosphate hydrolases"/>
    <property type="match status" value="6"/>
</dbReference>
<feature type="region of interest" description="Disordered" evidence="10">
    <location>
        <begin position="3623"/>
        <end position="3643"/>
    </location>
</feature>
<dbReference type="GO" id="GO:0005730">
    <property type="term" value="C:nucleolus"/>
    <property type="evidence" value="ECO:0007669"/>
    <property type="project" value="UniProtKB-SubCell"/>
</dbReference>
<keyword evidence="11" id="KW-1133">Transmembrane helix</keyword>
<evidence type="ECO:0000256" key="3">
    <source>
        <dbReference type="ARBA" id="ARBA00007188"/>
    </source>
</evidence>
<dbReference type="FunFam" id="3.40.50.300:FF:000142">
    <property type="entry name" value="Midasin"/>
    <property type="match status" value="3"/>
</dbReference>
<evidence type="ECO:0000256" key="6">
    <source>
        <dbReference type="ARBA" id="ARBA00022840"/>
    </source>
</evidence>
<keyword evidence="7" id="KW-0143">Chaperone</keyword>
<evidence type="ECO:0000256" key="9">
    <source>
        <dbReference type="SAM" id="Coils"/>
    </source>
</evidence>
<dbReference type="PANTHER" id="PTHR48103">
    <property type="entry name" value="MIDASIN-RELATED"/>
    <property type="match status" value="1"/>
</dbReference>
<evidence type="ECO:0000256" key="4">
    <source>
        <dbReference type="ARBA" id="ARBA00017143"/>
    </source>
</evidence>
<feature type="coiled-coil region" evidence="9">
    <location>
        <begin position="3590"/>
        <end position="3617"/>
    </location>
</feature>
<dbReference type="InterPro" id="IPR027417">
    <property type="entry name" value="P-loop_NTPase"/>
</dbReference>
<evidence type="ECO:0000313" key="13">
    <source>
        <dbReference type="EMBL" id="CAF1360682.1"/>
    </source>
</evidence>
<evidence type="ECO:0000256" key="5">
    <source>
        <dbReference type="ARBA" id="ARBA00022741"/>
    </source>
</evidence>
<dbReference type="InterPro" id="IPR003593">
    <property type="entry name" value="AAA+_ATPase"/>
</dbReference>
<sequence length="4090" mass="473232">MYWWLMGKPLENAPSKPLLEVICERQIKIITQGPQGKQMLSRKDEVNKPLSLTHLIRLFKYHNCSGKEISCLVNLLLECVKFSESNGTDMKPYLCVQEHFGPLWKLYFDPLTIESANCVDQKMAKDAIGRKSFPCSKSISVTWSDGRQDPCRDGNVNQRERVDPLVHLALAACQTKEQLLELLSLIKLSMVDITYVYTAWLKLYKELKNLSLFDIEINDLMFNLLNDIDVSQMRLLINCIYEIFDIWADLSEDIIGSISVHIAKIVQKILANTARLSENLPLFEQLFDKICMNMPSHNSKGHINYYLLLKDIIPAYYKSNIISCLKKMQIHTVLWYADWINSQSLTMSVHKLALTTILEYISMFTEHNLIQCIIERCAQNKEKDEQTQEYWLQLIKQSICPTTTLNTYVHQLTNEKVQELLLCMTINDNIIINHIQAILILCESILKDTQVQKYLILSEFYLIIQKWLLLFEGTYSNVIQRLIQMLLEIGYPKYGEYNENIAKFLLNNEFISKLLTIDFGFNSPFAQILLFLSWNSSDNLTTTAETVFDSPPLIIELFKKLDENISMDNNIDDSSMLILQSCISHLKSISKHITKSAEQHQTFVKLLTPFTPDIMGIIGYSGDLKLIGIRLLSEILDLTPTERDVLALNTQSTSDDTTDQTILQQINNKSQQQEQQIFFSTEIENKIELIQVKNDDFIKADHLLTELNAVNVNEADKIVRTYLPSIKNLSDQSSSTTTTDTTFNRLVPTPTADENIKKVLETLHDPIPILLEGSTGVGKSASIIEAAYQVQRQLVRFNMSSRVTIDDLLGKVALVYDATIHKTVFKFIDGPFTIAFSQGYWMLLDELNLAQDTVLQAIESALDTKQLTIKNTSSSTEPIITHRMHKNFRLFATQNPNSGFFKGKREKLSPSFLSRFRPLIFKELPKHEWIEIVKNKLLPHFPYQAEGLSDIMVSRFNERLKEELYRTNPKFEEIGPYAEITIRELLKWIRLIIHQKQHNQWPDENIEQLPILSFSAWCVYGARYRKTGRELIKTILTDSDKCNWPNPALDNVKMKINLHENQIYFDNISCTIKIDEQSTNIEREWNRTFKLAGLDDIEYEPNVWKRVLAVHIAIHKQLLTTDFIQQHGIYRIQRSWLWEWLIAAAKLKILTECIKLGELGCTMYQCRFRHKKAQEMVLKCFNNIFETTSFSSEPKQQLCKAEVPYVLSDRVLSTLKQVCYNMYIKQPILVTGDEACGKSDLLLTLSWFYSKYVHQLNITPETEPSALIGQLIPNEVTDPDELNYGEKLIWQNGCVAEAYTNGDWVLLDNLGTAESSVLERLNPVLEQEPMLILTEKGEVNEEIMHDEYQLLATMTPPDPQQSTNLSGGSVELSPALYNRFGVIHMENFSLEKNNQQEILQLSKAILSDSNDVNHDIFLNIWQEILLIYMKNKEYFPKLTFRNLIRLLDSTFLLQQKTKLNFRSSLWTAYHVTIANQIKDKIIENDLSIKIQQLLINKSNVQLNQPDFIQISIGHSDEYVLTKSRKEYANGILGAIACGIPLLLEGPAAVGKTALISYLCKNLKKDQKEYSKLERVNNTDTTTIQDYLGTFLPVNDGFIFQAGALYRAMTNGWWFLADEFNLADPSVMNMLFPLLEGKNSITIPSSGKIITAKPGFHFFATQNDASYANRHQLPISLRNRFLEVQFQDFPVDELPDIIFQRAEPDKQKPKCLTRETTNDLAKFYHCVIKEPYRITFRELIKWLHRHALFSTNNDLWSIVGSSLLCSKFGSDSDTRKKLIKDFETIWPQLGSLSAKDNYPIEIKQIHRSLNDSGFEQNNNIVSFKEGNLMMDIKRIDLNLSFLWNSQIQLEPPNSFKRSLIRIAFAVQSKEPILLVGPTSSKTLLVETWARISHRQDELIKVHLTPDTEAGELIGEIHPYSFMDLVKRLPLMAEYIRLRLVTLCRSSDNGDLSEDNVIALKSIYELIKDKLPKAIEEFELLYTKNEKRRQQNEEFNNNVTAIQSSLFPDIPELNNYEMKQDTSSANIDSNTNKSIIKKYITEDIDTGYDDTYQSPDYINITPEYIAEELDDGFSSEQSTLTTMNNEQQFFMLDDGFGGEMMTQQEAPKDTVIEDNSMMELDDGFDVVNYLDPTDNDNTTLSVPMMTTNDDDEINDGFTYNPTSMFTDDIPLFTNSQPLQEQDLVDNTEFPESLHESMSELLDTIKRLFRLSNFSTFSSDTTYQDYFDKFQSIWNKLKDPQFDRTKPIFLFQDGPVTMATKHGSILFLEDLDLPSQAVIERLNSMLEPTPTFALTEDITTNDGNRGQLDIKLSSNFQVFASVHQDHDYQLLKLSPATRSRFTEIKIPKYDIDDLKWIVKSELKRKLTSISDDTIVSLINNMFSIRETLREYNEWKIDNDIQLLFRWIDFICNQHSSISLERRLILGAKFYYFDQLPVDKQIELYKQCYTKSKSPILINNPEQYSEIFEKPKEHHVKPFPFNVESDYISLKYTGVRYQMSKDDKCTEEHIRKQFFCVPTPTLLNQIARIFAATSSKTPLLLEGPPGIGKTQVVTQVCQLLNKQCERINLSANTSLDQLIGCIIPRCNENGRRIFEWQDGKVLSALKEKKWILLDELNLAAPEVLEGLTPLLYRGTQTFTVPSTGETIPITNILIFATMNPTTIGGGRSKLPRSISNLFTTVQLDDYSEDELRAILDSLFNDDLVEDNITEEHLKTLFNLHITLKQKINEGQLGRTGGPYEMNLRDLSKFRDIFRGCIKDQIFHYRFFNTDEINEESQETIETTTTTTTTTVPNTLQERMQTSDARMLSIRKFAEVVYACQFHGLEDYERTRHIIQEKFQINEALIAREQDLSIDTSVANVVRIGSIYIKTGTEEPNSSFKNLVHTKLTIQQLELLAAACQSKRSILLEGDICSRKSSLVMELAYITRNRLIVIPLNENYETSDLIGSWLPSMYSSSHNNTLQTKIDNLFKDIIKMLFLTCMPLWNEKSNQVIFTKFKEILRDRTGIITNDEKYDSIAYETKALQETKILLEGIMKIPQMSIRSKNLTSYFLTQTEFYLKKLQTLQLTKTKNEMGFVFVESEFVEAIREGWWVLLDNVNSAPSEVLERLNSLTEDNPILNLYENSNGQILTQKNGGIHPNFRLFTTANLNRIYTNKLSSAFLNRVIRLWLPSMDSDLHITNIKTSDLYELVCSNLSHIPAGNQLTQLILMTHVKVKQNLINSKIQYPSDFDITYRIIEQCVNTLLYRVEDHTNSVSAVDACYWSIIRSYCSSLKDHKHYLLFINDLQSTMIELNLISLPLYSTPQKVLINQPLWIQDSEKIRTEFIQIEQFLTQIGFTILKLISNDKQKLRSTKDLLYLFLDDILSRMCPTKNSELTSMKQKIMQDIDGNDTYECIRTIFNDIEQQKLIASIIQHTLTKTTANSILLLSEKIKSSETVYDSLRHLLDIFLQNTCFSDTNARKLFLQRLITIVEIFIKFYSSKLFSQYEQSIILLCKNIIYQLRSILTFKTKLSSYNIFDDETFLNIKQSFRLHLLNQTNFIHDCERKFSCWEVSNRLCNIIQIITENLPSETTYSDIEKNYTQLKKDVLVKTEEYNKYFQEIVELREEVRKIEERKKVEEENLPLSQVPRPALSRQDSTWNPDDGALNQQDRLDNLEGTFEILKDEKNRLEEKFSTIEGRQNTELEKTTNVIRNLQKDLREFIELESTKYFLKQYQQSTSNINEIILQLFDLKQMNSIVKPDGTLDLRAALTSQFGKALIENNELLDNPIILFIIGFFFMPIFVSLSVKLFVFSSLNQLKEIDLFNSSDNENLLLFFCPDSNSENCSMIIINKQRSKVDIIVSSLQTNVDMQDFDQTFREILSEKTMNIQIQQEQLHFSANIIENQQDQFSFACFHYLQIKSGQIDMNTHDTYKELINLYSQIKDFTQHNTIGRKPIGKIIYQNLEQLKKNDLQKIYTLDLTEWNTIKILRDLLQPYQNIFTQPNVEIIHQDLDYFVKTLDLPNVSSRIASLAYLKNFAHNYGCSKKIENYIRFGFSQKLDDDNEIEFQLLFEFINNSKKILKLTTQHVIYGSNYFLDTLYTTTLKAIRAYLGIM</sequence>
<dbReference type="GO" id="GO:0016887">
    <property type="term" value="F:ATP hydrolysis activity"/>
    <property type="evidence" value="ECO:0007669"/>
    <property type="project" value="InterPro"/>
</dbReference>
<keyword evidence="8" id="KW-0539">Nucleus</keyword>
<keyword evidence="11" id="KW-0812">Transmembrane</keyword>
<feature type="domain" description="AAA+ ATPase" evidence="12">
    <location>
        <begin position="2531"/>
        <end position="2705"/>
    </location>
</feature>
<dbReference type="PANTHER" id="PTHR48103:SF2">
    <property type="entry name" value="MIDASIN"/>
    <property type="match status" value="1"/>
</dbReference>
<evidence type="ECO:0000259" key="12">
    <source>
        <dbReference type="SMART" id="SM00382"/>
    </source>
</evidence>
<comment type="subcellular location">
    <subcellularLocation>
        <location evidence="1">Nucleus</location>
        <location evidence="1">Nucleolus</location>
    </subcellularLocation>
    <subcellularLocation>
        <location evidence="2">Nucleus</location>
        <location evidence="2">Nucleoplasm</location>
    </subcellularLocation>
</comment>
<keyword evidence="11" id="KW-0472">Membrane</keyword>
<keyword evidence="6" id="KW-0067">ATP-binding</keyword>
<gene>
    <name evidence="13" type="ORF">JYZ213_LOCUS35563</name>
</gene>
<comment type="similarity">
    <text evidence="3">Belongs to the midasin family.</text>
</comment>
<dbReference type="GO" id="GO:0000027">
    <property type="term" value="P:ribosomal large subunit assembly"/>
    <property type="evidence" value="ECO:0007669"/>
    <property type="project" value="TreeGrafter"/>
</dbReference>
<organism evidence="13 14">
    <name type="scientific">Adineta steineri</name>
    <dbReference type="NCBI Taxonomy" id="433720"/>
    <lineage>
        <taxon>Eukaryota</taxon>
        <taxon>Metazoa</taxon>
        <taxon>Spiralia</taxon>
        <taxon>Gnathifera</taxon>
        <taxon>Rotifera</taxon>
        <taxon>Eurotatoria</taxon>
        <taxon>Bdelloidea</taxon>
        <taxon>Adinetida</taxon>
        <taxon>Adinetidae</taxon>
        <taxon>Adineta</taxon>
    </lineage>
</organism>
<evidence type="ECO:0000256" key="10">
    <source>
        <dbReference type="SAM" id="MobiDB-lite"/>
    </source>
</evidence>
<dbReference type="Proteomes" id="UP000663845">
    <property type="component" value="Unassembled WGS sequence"/>
</dbReference>
<evidence type="ECO:0000256" key="8">
    <source>
        <dbReference type="ARBA" id="ARBA00023242"/>
    </source>
</evidence>